<protein>
    <submittedName>
        <fullName evidence="2">Uncharacterized protein</fullName>
    </submittedName>
</protein>
<feature type="region of interest" description="Disordered" evidence="1">
    <location>
        <begin position="62"/>
        <end position="100"/>
    </location>
</feature>
<accession>A0A0F9TJZ7</accession>
<feature type="compositionally biased region" description="Basic and acidic residues" evidence="1">
    <location>
        <begin position="71"/>
        <end position="92"/>
    </location>
</feature>
<sequence length="100" mass="11313">MANNLPPGVTGNEYAIAGPDYEKDSDELCPAILWYGSECQAPTMEQGYDGYRWLVCDNEHVTDIEDDPGDDPDRKYDEERDRRMLGIDRPDELDNDGILG</sequence>
<organism evidence="2">
    <name type="scientific">marine sediment metagenome</name>
    <dbReference type="NCBI Taxonomy" id="412755"/>
    <lineage>
        <taxon>unclassified sequences</taxon>
        <taxon>metagenomes</taxon>
        <taxon>ecological metagenomes</taxon>
    </lineage>
</organism>
<dbReference type="EMBL" id="LAZR01001173">
    <property type="protein sequence ID" value="KKN49296.1"/>
    <property type="molecule type" value="Genomic_DNA"/>
</dbReference>
<proteinExistence type="predicted"/>
<dbReference type="AlphaFoldDB" id="A0A0F9TJZ7"/>
<evidence type="ECO:0000256" key="1">
    <source>
        <dbReference type="SAM" id="MobiDB-lite"/>
    </source>
</evidence>
<evidence type="ECO:0000313" key="2">
    <source>
        <dbReference type="EMBL" id="KKN49296.1"/>
    </source>
</evidence>
<name>A0A0F9TJZ7_9ZZZZ</name>
<comment type="caution">
    <text evidence="2">The sequence shown here is derived from an EMBL/GenBank/DDBJ whole genome shotgun (WGS) entry which is preliminary data.</text>
</comment>
<gene>
    <name evidence="2" type="ORF">LCGC14_0643950</name>
</gene>
<reference evidence="2" key="1">
    <citation type="journal article" date="2015" name="Nature">
        <title>Complex archaea that bridge the gap between prokaryotes and eukaryotes.</title>
        <authorList>
            <person name="Spang A."/>
            <person name="Saw J.H."/>
            <person name="Jorgensen S.L."/>
            <person name="Zaremba-Niedzwiedzka K."/>
            <person name="Martijn J."/>
            <person name="Lind A.E."/>
            <person name="van Eijk R."/>
            <person name="Schleper C."/>
            <person name="Guy L."/>
            <person name="Ettema T.J."/>
        </authorList>
    </citation>
    <scope>NUCLEOTIDE SEQUENCE</scope>
</reference>